<accession>A0A0F9I7C7</accession>
<gene>
    <name evidence="1" type="ORF">LCGC14_1911810</name>
</gene>
<feature type="non-terminal residue" evidence="1">
    <location>
        <position position="228"/>
    </location>
</feature>
<reference evidence="1" key="1">
    <citation type="journal article" date="2015" name="Nature">
        <title>Complex archaea that bridge the gap between prokaryotes and eukaryotes.</title>
        <authorList>
            <person name="Spang A."/>
            <person name="Saw J.H."/>
            <person name="Jorgensen S.L."/>
            <person name="Zaremba-Niedzwiedzka K."/>
            <person name="Martijn J."/>
            <person name="Lind A.E."/>
            <person name="van Eijk R."/>
            <person name="Schleper C."/>
            <person name="Guy L."/>
            <person name="Ettema T.J."/>
        </authorList>
    </citation>
    <scope>NUCLEOTIDE SEQUENCE</scope>
</reference>
<proteinExistence type="predicted"/>
<dbReference type="EMBL" id="LAZR01020207">
    <property type="protein sequence ID" value="KKL89725.1"/>
    <property type="molecule type" value="Genomic_DNA"/>
</dbReference>
<dbReference type="AntiFam" id="ANF00162">
    <property type="entry name" value="Shadow ORF (opposite ppdK)"/>
</dbReference>
<protein>
    <submittedName>
        <fullName evidence="1">Uncharacterized protein</fullName>
    </submittedName>
</protein>
<comment type="caution">
    <text evidence="1">The sequence shown here is derived from an EMBL/GenBank/DDBJ whole genome shotgun (WGS) entry which is preliminary data.</text>
</comment>
<evidence type="ECO:0000313" key="1">
    <source>
        <dbReference type="EMBL" id="KKL89725.1"/>
    </source>
</evidence>
<name>A0A0F9I7C7_9ZZZZ</name>
<organism evidence="1">
    <name type="scientific">marine sediment metagenome</name>
    <dbReference type="NCBI Taxonomy" id="412755"/>
    <lineage>
        <taxon>unclassified sequences</taxon>
        <taxon>metagenomes</taxon>
        <taxon>ecological metagenomes</taxon>
    </lineage>
</organism>
<sequence length="228" mass="24018">MVTGDLPEAADGPGQRLLVHLGVAGGAAARTGLRKRLLEGIGVQMERDLGEHLDEATVGVQGEASVAGLPGEPFYGLIVEAKVEDGVHHAGHGVAGAGADGHEERAVRGAEAAAKRLFYLLKMVTEFIPEAVGQLAVVAVVVAAGLGGNGKARRHWQVQAGHFGKVGPLAAQKVSHGGAAFREAVDVFHLSVPPSRRRRLFIHMYGTDTSKALKRNLHHLHTVEVLYI</sequence>
<dbReference type="AlphaFoldDB" id="A0A0F9I7C7"/>